<evidence type="ECO:0000313" key="1">
    <source>
        <dbReference type="EMBL" id="RNA35349.1"/>
    </source>
</evidence>
<keyword evidence="2" id="KW-1185">Reference proteome</keyword>
<comment type="caution">
    <text evidence="1">The sequence shown here is derived from an EMBL/GenBank/DDBJ whole genome shotgun (WGS) entry which is preliminary data.</text>
</comment>
<name>A0A3M7SHZ0_BRAPC</name>
<organism evidence="1 2">
    <name type="scientific">Brachionus plicatilis</name>
    <name type="common">Marine rotifer</name>
    <name type="synonym">Brachionus muelleri</name>
    <dbReference type="NCBI Taxonomy" id="10195"/>
    <lineage>
        <taxon>Eukaryota</taxon>
        <taxon>Metazoa</taxon>
        <taxon>Spiralia</taxon>
        <taxon>Gnathifera</taxon>
        <taxon>Rotifera</taxon>
        <taxon>Eurotatoria</taxon>
        <taxon>Monogononta</taxon>
        <taxon>Pseudotrocha</taxon>
        <taxon>Ploima</taxon>
        <taxon>Brachionidae</taxon>
        <taxon>Brachionus</taxon>
    </lineage>
</organism>
<dbReference type="Proteomes" id="UP000276133">
    <property type="component" value="Unassembled WGS sequence"/>
</dbReference>
<proteinExistence type="predicted"/>
<evidence type="ECO:0000313" key="2">
    <source>
        <dbReference type="Proteomes" id="UP000276133"/>
    </source>
</evidence>
<reference evidence="1 2" key="1">
    <citation type="journal article" date="2018" name="Sci. Rep.">
        <title>Genomic signatures of local adaptation to the degree of environmental predictability in rotifers.</title>
        <authorList>
            <person name="Franch-Gras L."/>
            <person name="Hahn C."/>
            <person name="Garcia-Roger E.M."/>
            <person name="Carmona M.J."/>
            <person name="Serra M."/>
            <person name="Gomez A."/>
        </authorList>
    </citation>
    <scope>NUCLEOTIDE SEQUENCE [LARGE SCALE GENOMIC DNA]</scope>
    <source>
        <strain evidence="1">HYR1</strain>
    </source>
</reference>
<dbReference type="EMBL" id="REGN01001336">
    <property type="protein sequence ID" value="RNA35349.1"/>
    <property type="molecule type" value="Genomic_DNA"/>
</dbReference>
<accession>A0A3M7SHZ0</accession>
<dbReference type="AlphaFoldDB" id="A0A3M7SHZ0"/>
<protein>
    <submittedName>
        <fullName evidence="1">Uncharacterized protein</fullName>
    </submittedName>
</protein>
<sequence length="151" mass="17192">MKQISYLEIKVLHGKSSDACSSRQSNGSVHFFIDLPKRLYISICQEYVTDRMTNGTVILKNHARALYFEQFNHLAGVTRITKIGGSTGISSYVHACISVPIIEDVVESGQDSHRVLERLYRLFIRAVFFVQKEQVCVVWNEPKIENSLTII</sequence>
<gene>
    <name evidence="1" type="ORF">BpHYR1_046299</name>
</gene>